<proteinExistence type="predicted"/>
<dbReference type="Proteomes" id="UP000887565">
    <property type="component" value="Unplaced"/>
</dbReference>
<dbReference type="AlphaFoldDB" id="A0A915KL31"/>
<sequence length="208" mass="23773">MHATRSKNDAYNTGEETVTPDITTIQKSQSETSKIQTMSDRPTMSATAYAHMQLVLKTRGEVSSKSGKSTSVPTSYTATYKKLYSEQAGSVLVKPNFQLEEKLIKKVKLKLVARLARKATQCVISGQLAETLIAYWEWQREQRRMIGPISFENPEVANYFAFDHQEWLIVYRMANDAMAEIYDKDCQQFQMQGGLIFDGEHIPEEIWE</sequence>
<organism evidence="1 2">
    <name type="scientific">Romanomermis culicivorax</name>
    <name type="common">Nematode worm</name>
    <dbReference type="NCBI Taxonomy" id="13658"/>
    <lineage>
        <taxon>Eukaryota</taxon>
        <taxon>Metazoa</taxon>
        <taxon>Ecdysozoa</taxon>
        <taxon>Nematoda</taxon>
        <taxon>Enoplea</taxon>
        <taxon>Dorylaimia</taxon>
        <taxon>Mermithida</taxon>
        <taxon>Mermithoidea</taxon>
        <taxon>Mermithidae</taxon>
        <taxon>Romanomermis</taxon>
    </lineage>
</organism>
<reference evidence="2" key="1">
    <citation type="submission" date="2022-11" db="UniProtKB">
        <authorList>
            <consortium name="WormBaseParasite"/>
        </authorList>
    </citation>
    <scope>IDENTIFICATION</scope>
</reference>
<dbReference type="WBParaSite" id="nRc.2.0.1.t38530-RA">
    <property type="protein sequence ID" value="nRc.2.0.1.t38530-RA"/>
    <property type="gene ID" value="nRc.2.0.1.g38530"/>
</dbReference>
<name>A0A915KL31_ROMCU</name>
<evidence type="ECO:0000313" key="2">
    <source>
        <dbReference type="WBParaSite" id="nRc.2.0.1.t38530-RA"/>
    </source>
</evidence>
<evidence type="ECO:0000313" key="1">
    <source>
        <dbReference type="Proteomes" id="UP000887565"/>
    </source>
</evidence>
<accession>A0A915KL31</accession>
<protein>
    <submittedName>
        <fullName evidence="2">Uncharacterized protein</fullName>
    </submittedName>
</protein>
<keyword evidence="1" id="KW-1185">Reference proteome</keyword>